<dbReference type="FunFam" id="1.10.3720.10:FF:000003">
    <property type="entry name" value="Aliphatic sulfonate ABC transporter permease"/>
    <property type="match status" value="1"/>
</dbReference>
<dbReference type="GO" id="GO:0042918">
    <property type="term" value="P:alkanesulfonate transmembrane transport"/>
    <property type="evidence" value="ECO:0007669"/>
    <property type="project" value="UniProtKB-ARBA"/>
</dbReference>
<dbReference type="Pfam" id="PF00528">
    <property type="entry name" value="BPD_transp_1"/>
    <property type="match status" value="1"/>
</dbReference>
<keyword evidence="3" id="KW-1003">Cell membrane</keyword>
<proteinExistence type="inferred from homology"/>
<dbReference type="GO" id="GO:0010438">
    <property type="term" value="P:cellular response to sulfur starvation"/>
    <property type="evidence" value="ECO:0007669"/>
    <property type="project" value="TreeGrafter"/>
</dbReference>
<name>A0A1B4FUU2_9BURK</name>
<keyword evidence="6 7" id="KW-0472">Membrane</keyword>
<feature type="transmembrane region" description="Helical" evidence="7">
    <location>
        <begin position="164"/>
        <end position="185"/>
    </location>
</feature>
<dbReference type="RefSeq" id="WP_066489098.1">
    <property type="nucleotide sequence ID" value="NZ_CP013388.1"/>
</dbReference>
<dbReference type="PROSITE" id="PS50928">
    <property type="entry name" value="ABC_TM1"/>
    <property type="match status" value="1"/>
</dbReference>
<protein>
    <submittedName>
        <fullName evidence="10">ABC transporter permease</fullName>
    </submittedName>
</protein>
<comment type="subcellular location">
    <subcellularLocation>
        <location evidence="1 7">Cell membrane</location>
        <topology evidence="1 7">Multi-pass membrane protein</topology>
    </subcellularLocation>
</comment>
<keyword evidence="2 7" id="KW-0813">Transport</keyword>
<accession>A0A1B4FUU2</accession>
<evidence type="ECO:0000256" key="3">
    <source>
        <dbReference type="ARBA" id="ARBA00022475"/>
    </source>
</evidence>
<evidence type="ECO:0000313" key="11">
    <source>
        <dbReference type="Proteomes" id="UP000067711"/>
    </source>
</evidence>
<dbReference type="SUPFAM" id="SSF161098">
    <property type="entry name" value="MetI-like"/>
    <property type="match status" value="1"/>
</dbReference>
<evidence type="ECO:0000313" key="10">
    <source>
        <dbReference type="EMBL" id="AOJ07473.1"/>
    </source>
</evidence>
<dbReference type="CDD" id="cd06261">
    <property type="entry name" value="TM_PBP2"/>
    <property type="match status" value="1"/>
</dbReference>
<keyword evidence="4 7" id="KW-0812">Transmembrane</keyword>
<dbReference type="InterPro" id="IPR000515">
    <property type="entry name" value="MetI-like"/>
</dbReference>
<dbReference type="Gene3D" id="1.10.3720.10">
    <property type="entry name" value="MetI-like"/>
    <property type="match status" value="1"/>
</dbReference>
<comment type="similarity">
    <text evidence="7">Belongs to the binding-protein-dependent transport system permease family.</text>
</comment>
<dbReference type="PANTHER" id="PTHR30151">
    <property type="entry name" value="ALKANE SULFONATE ABC TRANSPORTER-RELATED, MEMBRANE SUBUNIT"/>
    <property type="match status" value="1"/>
</dbReference>
<feature type="transmembrane region" description="Helical" evidence="7">
    <location>
        <begin position="137"/>
        <end position="157"/>
    </location>
</feature>
<organism evidence="10 11">
    <name type="scientific">Burkholderia mayonis</name>
    <dbReference type="NCBI Taxonomy" id="1385591"/>
    <lineage>
        <taxon>Bacteria</taxon>
        <taxon>Pseudomonadati</taxon>
        <taxon>Pseudomonadota</taxon>
        <taxon>Betaproteobacteria</taxon>
        <taxon>Burkholderiales</taxon>
        <taxon>Burkholderiaceae</taxon>
        <taxon>Burkholderia</taxon>
        <taxon>pseudomallei group</taxon>
    </lineage>
</organism>
<dbReference type="InterPro" id="IPR035906">
    <property type="entry name" value="MetI-like_sf"/>
</dbReference>
<reference evidence="10 11" key="1">
    <citation type="submission" date="2015-12" db="EMBL/GenBank/DDBJ databases">
        <title>Diversity of Burkholderia near neighbor genomes.</title>
        <authorList>
            <person name="Sahl J."/>
            <person name="Wagner D."/>
            <person name="Keim P."/>
        </authorList>
    </citation>
    <scope>NUCLEOTIDE SEQUENCE [LARGE SCALE GENOMIC DNA]</scope>
    <source>
        <strain evidence="10 11">BDU8</strain>
    </source>
</reference>
<keyword evidence="5 7" id="KW-1133">Transmembrane helix</keyword>
<dbReference type="EMBL" id="CP013388">
    <property type="protein sequence ID" value="AOJ07473.1"/>
    <property type="molecule type" value="Genomic_DNA"/>
</dbReference>
<feature type="transmembrane region" description="Helical" evidence="7">
    <location>
        <begin position="229"/>
        <end position="249"/>
    </location>
</feature>
<evidence type="ECO:0000256" key="1">
    <source>
        <dbReference type="ARBA" id="ARBA00004651"/>
    </source>
</evidence>
<evidence type="ECO:0000256" key="4">
    <source>
        <dbReference type="ARBA" id="ARBA00022692"/>
    </source>
</evidence>
<sequence>MSDVSVRRASAGGGAASHREGEAASRAAASSVHARGRSFAHPLREAAIGIGGLVCTIALWWAATHGLAGPQSLARLFAPERALDSVPTLLHDERLVMHVRVSVVRVATGLGIALVLGVPLGLLIGRVKWLDALLSPTFQFLRMISPLSWMPLAVMSFGIGERSICFLLAFAAFWPILMSTASGVGQIDRRWLELGESLAATRAELAWHVVLPAITASVLSGVRLAIGVLWIVLVPAEMLGVSAGLGYLVLDTRDRLAYSELAAVIVVIGAIGLALDALARAALARWTKARA</sequence>
<evidence type="ECO:0000259" key="9">
    <source>
        <dbReference type="PROSITE" id="PS50928"/>
    </source>
</evidence>
<evidence type="ECO:0000256" key="2">
    <source>
        <dbReference type="ARBA" id="ARBA00022448"/>
    </source>
</evidence>
<gene>
    <name evidence="10" type="ORF">WS71_09245</name>
</gene>
<evidence type="ECO:0000256" key="6">
    <source>
        <dbReference type="ARBA" id="ARBA00023136"/>
    </source>
</evidence>
<evidence type="ECO:0000256" key="7">
    <source>
        <dbReference type="RuleBase" id="RU363032"/>
    </source>
</evidence>
<feature type="transmembrane region" description="Helical" evidence="7">
    <location>
        <begin position="103"/>
        <end position="125"/>
    </location>
</feature>
<evidence type="ECO:0000256" key="5">
    <source>
        <dbReference type="ARBA" id="ARBA00022989"/>
    </source>
</evidence>
<evidence type="ECO:0000256" key="8">
    <source>
        <dbReference type="SAM" id="MobiDB-lite"/>
    </source>
</evidence>
<dbReference type="PANTHER" id="PTHR30151:SF25">
    <property type="entry name" value="TAURINE TRANSPORT SYSTEM PERMEASE PROTEIN TAUC"/>
    <property type="match status" value="1"/>
</dbReference>
<feature type="domain" description="ABC transmembrane type-1" evidence="9">
    <location>
        <begin position="99"/>
        <end position="279"/>
    </location>
</feature>
<feature type="transmembrane region" description="Helical" evidence="7">
    <location>
        <begin position="261"/>
        <end position="283"/>
    </location>
</feature>
<dbReference type="Proteomes" id="UP000067711">
    <property type="component" value="Chromosome 2"/>
</dbReference>
<dbReference type="AlphaFoldDB" id="A0A1B4FUU2"/>
<dbReference type="GO" id="GO:0005886">
    <property type="term" value="C:plasma membrane"/>
    <property type="evidence" value="ECO:0007669"/>
    <property type="project" value="UniProtKB-SubCell"/>
</dbReference>
<feature type="region of interest" description="Disordered" evidence="8">
    <location>
        <begin position="1"/>
        <end position="22"/>
    </location>
</feature>